<dbReference type="GO" id="GO:0007051">
    <property type="term" value="P:spindle organization"/>
    <property type="evidence" value="ECO:0007669"/>
    <property type="project" value="TreeGrafter"/>
</dbReference>
<dbReference type="GO" id="GO:0000922">
    <property type="term" value="C:spindle pole"/>
    <property type="evidence" value="ECO:0007669"/>
    <property type="project" value="TreeGrafter"/>
</dbReference>
<dbReference type="STRING" id="7266.A0A3B0K8R3"/>
<evidence type="ECO:0008006" key="7">
    <source>
        <dbReference type="Google" id="ProtNLM"/>
    </source>
</evidence>
<organism evidence="5 6">
    <name type="scientific">Drosophila guanche</name>
    <name type="common">Fruit fly</name>
    <dbReference type="NCBI Taxonomy" id="7266"/>
    <lineage>
        <taxon>Eukaryota</taxon>
        <taxon>Metazoa</taxon>
        <taxon>Ecdysozoa</taxon>
        <taxon>Arthropoda</taxon>
        <taxon>Hexapoda</taxon>
        <taxon>Insecta</taxon>
        <taxon>Pterygota</taxon>
        <taxon>Neoptera</taxon>
        <taxon>Endopterygota</taxon>
        <taxon>Diptera</taxon>
        <taxon>Brachycera</taxon>
        <taxon>Muscomorpha</taxon>
        <taxon>Ephydroidea</taxon>
        <taxon>Drosophilidae</taxon>
        <taxon>Drosophila</taxon>
        <taxon>Sophophora</taxon>
    </lineage>
</organism>
<dbReference type="OMA" id="TTISRWW"/>
<keyword evidence="2" id="KW-0963">Cytoplasm</keyword>
<dbReference type="GO" id="GO:0005516">
    <property type="term" value="F:calmodulin binding"/>
    <property type="evidence" value="ECO:0007669"/>
    <property type="project" value="UniProtKB-KW"/>
</dbReference>
<evidence type="ECO:0000313" key="5">
    <source>
        <dbReference type="EMBL" id="SPP82449.1"/>
    </source>
</evidence>
<dbReference type="Pfam" id="PF00612">
    <property type="entry name" value="IQ"/>
    <property type="match status" value="3"/>
</dbReference>
<dbReference type="Proteomes" id="UP000268350">
    <property type="component" value="Unassembled WGS sequence"/>
</dbReference>
<dbReference type="Gene3D" id="1.20.5.190">
    <property type="match status" value="1"/>
</dbReference>
<dbReference type="GO" id="GO:0051295">
    <property type="term" value="P:establishment of meiotic spindle localization"/>
    <property type="evidence" value="ECO:0007669"/>
    <property type="project" value="TreeGrafter"/>
</dbReference>
<dbReference type="InterPro" id="IPR051185">
    <property type="entry name" value="ASPM"/>
</dbReference>
<dbReference type="PANTHER" id="PTHR22706:SF1">
    <property type="entry name" value="ASSEMBLY FACTOR FOR SPINDLE MICROTUBULES"/>
    <property type="match status" value="1"/>
</dbReference>
<name>A0A3B0K8R3_DROGU</name>
<protein>
    <recommendedName>
        <fullName evidence="7">Spermatogenesis-associated protein 17</fullName>
    </recommendedName>
</protein>
<dbReference type="EMBL" id="OUUW01000006">
    <property type="protein sequence ID" value="SPP82449.1"/>
    <property type="molecule type" value="Genomic_DNA"/>
</dbReference>
<reference evidence="6" key="1">
    <citation type="submission" date="2018-01" db="EMBL/GenBank/DDBJ databases">
        <authorList>
            <person name="Alioto T."/>
            <person name="Alioto T."/>
        </authorList>
    </citation>
    <scope>NUCLEOTIDE SEQUENCE [LARGE SCALE GENOMIC DNA]</scope>
</reference>
<gene>
    <name evidence="5" type="ORF">DGUA_6G014326</name>
</gene>
<keyword evidence="3" id="KW-0677">Repeat</keyword>
<dbReference type="AlphaFoldDB" id="A0A3B0K8R3"/>
<keyword evidence="4" id="KW-0112">Calmodulin-binding</keyword>
<evidence type="ECO:0000256" key="1">
    <source>
        <dbReference type="ARBA" id="ARBA00004496"/>
    </source>
</evidence>
<evidence type="ECO:0000256" key="3">
    <source>
        <dbReference type="ARBA" id="ARBA00022737"/>
    </source>
</evidence>
<evidence type="ECO:0000256" key="4">
    <source>
        <dbReference type="ARBA" id="ARBA00022860"/>
    </source>
</evidence>
<dbReference type="PROSITE" id="PS50096">
    <property type="entry name" value="IQ"/>
    <property type="match status" value="3"/>
</dbReference>
<evidence type="ECO:0000256" key="2">
    <source>
        <dbReference type="ARBA" id="ARBA00022490"/>
    </source>
</evidence>
<dbReference type="SMART" id="SM00015">
    <property type="entry name" value="IQ"/>
    <property type="match status" value="3"/>
</dbReference>
<evidence type="ECO:0000313" key="6">
    <source>
        <dbReference type="Proteomes" id="UP000268350"/>
    </source>
</evidence>
<dbReference type="GO" id="GO:0005737">
    <property type="term" value="C:cytoplasm"/>
    <property type="evidence" value="ECO:0007669"/>
    <property type="project" value="UniProtKB-SubCell"/>
</dbReference>
<comment type="subcellular location">
    <subcellularLocation>
        <location evidence="1">Cytoplasm</location>
    </subcellularLocation>
</comment>
<proteinExistence type="predicted"/>
<dbReference type="PANTHER" id="PTHR22706">
    <property type="entry name" value="ASSEMBLY FACTOR FOR SPINDLE MICROTUBULES"/>
    <property type="match status" value="1"/>
</dbReference>
<dbReference type="GO" id="GO:0000278">
    <property type="term" value="P:mitotic cell cycle"/>
    <property type="evidence" value="ECO:0007669"/>
    <property type="project" value="TreeGrafter"/>
</dbReference>
<dbReference type="InterPro" id="IPR000048">
    <property type="entry name" value="IQ_motif_EF-hand-BS"/>
</dbReference>
<sequence length="358" mass="42097">MSSYRVQQTLSKSEMDSDDAVTINSQFSEQSIHSSFFGISTEVRISPQKRVFQLLLDYKQFKSARNIQRHVRGWLCRLQVTKRAAAVTTISRWWRGFSVRKSYYSLVEQRLQANMLAHYHEQATMIQTLFRGWRTRQFVQDFNGLQLLQLQFAEDLISCLARHLRHLKHNNQLPGLYSMRENGCLSIIEDLARTFSYRFHNGQVRASIAKRRSYLEDMRRDFNRSEQYTITPYPGHGAVLGECTVHVELNEPGLSKETDIRVQRLILMFEKSKRDPEIARIQASLASKLRRDIESSLKVQQEEKMKKFCNHVFHRIAPELKTKDNRHGIKMYLEELLYNAEEPNCHCRPKLVDNSLCH</sequence>
<keyword evidence="6" id="KW-1185">Reference proteome</keyword>
<dbReference type="OrthoDB" id="190375at2759"/>
<accession>A0A3B0K8R3</accession>